<feature type="domain" description="AB hydrolase-1" evidence="3">
    <location>
        <begin position="29"/>
        <end position="128"/>
    </location>
</feature>
<proteinExistence type="inferred from homology"/>
<dbReference type="GO" id="GO:0016020">
    <property type="term" value="C:membrane"/>
    <property type="evidence" value="ECO:0007669"/>
    <property type="project" value="TreeGrafter"/>
</dbReference>
<evidence type="ECO:0000256" key="1">
    <source>
        <dbReference type="ARBA" id="ARBA00008645"/>
    </source>
</evidence>
<sequence>MAFLLKELRFKVPWGHLAAKAWGTSEGRPVLCLHGWLDNANTFDKLIPLLPQECYFVALDFSGHGQSSHLPIGMRYQHLDYVTDVHRVVTSLGWRRFSILAHSMGGVVGGMFASVFPETVQHLILLDSYGFYPVGSDLLMSHLKKAVIHYSRLEGVDGAKVYTPESALQRLLDSNPSLNSDTAKVLLQRGTRPVSGGVVFSRDIRITVNNSVPLSQEQCVHIIKSIQSDVHIILANEGISADLMRGVYTDLAQVLLRGYKEHLNKRFQSTIVDGNHFVHLNEPEKIAQIIANHLHEQPYIHSQL</sequence>
<dbReference type="Proteomes" id="UP000770717">
    <property type="component" value="Unassembled WGS sequence"/>
</dbReference>
<name>A0A8J6EGS7_ELECQ</name>
<dbReference type="PANTHER" id="PTHR43798">
    <property type="entry name" value="MONOACYLGLYCEROL LIPASE"/>
    <property type="match status" value="1"/>
</dbReference>
<keyword evidence="2" id="KW-0378">Hydrolase</keyword>
<dbReference type="EMBL" id="WNTK01000778">
    <property type="protein sequence ID" value="KAG9468674.1"/>
    <property type="molecule type" value="Genomic_DNA"/>
</dbReference>
<reference evidence="4" key="1">
    <citation type="thesis" date="2020" institute="ProQuest LLC" country="789 East Eisenhower Parkway, Ann Arbor, MI, USA">
        <title>Comparative Genomics and Chromosome Evolution.</title>
        <authorList>
            <person name="Mudd A.B."/>
        </authorList>
    </citation>
    <scope>NUCLEOTIDE SEQUENCE</scope>
    <source>
        <strain evidence="4">HN-11 Male</strain>
        <tissue evidence="4">Kidney and liver</tissue>
    </source>
</reference>
<dbReference type="InterPro" id="IPR000073">
    <property type="entry name" value="AB_hydrolase_1"/>
</dbReference>
<organism evidence="4 5">
    <name type="scientific">Eleutherodactylus coqui</name>
    <name type="common">Puerto Rican coqui</name>
    <dbReference type="NCBI Taxonomy" id="57060"/>
    <lineage>
        <taxon>Eukaryota</taxon>
        <taxon>Metazoa</taxon>
        <taxon>Chordata</taxon>
        <taxon>Craniata</taxon>
        <taxon>Vertebrata</taxon>
        <taxon>Euteleostomi</taxon>
        <taxon>Amphibia</taxon>
        <taxon>Batrachia</taxon>
        <taxon>Anura</taxon>
        <taxon>Neobatrachia</taxon>
        <taxon>Hyloidea</taxon>
        <taxon>Eleutherodactylidae</taxon>
        <taxon>Eleutherodactylinae</taxon>
        <taxon>Eleutherodactylus</taxon>
        <taxon>Eleutherodactylus</taxon>
    </lineage>
</organism>
<dbReference type="SUPFAM" id="SSF53474">
    <property type="entry name" value="alpha/beta-Hydrolases"/>
    <property type="match status" value="1"/>
</dbReference>
<dbReference type="Gene3D" id="3.40.50.1820">
    <property type="entry name" value="alpha/beta hydrolase"/>
    <property type="match status" value="1"/>
</dbReference>
<dbReference type="PANTHER" id="PTHR43798:SF14">
    <property type="entry name" value="SERINE HYDROLASE-LIKE PROTEIN DDB_G0286239"/>
    <property type="match status" value="1"/>
</dbReference>
<comment type="caution">
    <text evidence="4">The sequence shown here is derived from an EMBL/GenBank/DDBJ whole genome shotgun (WGS) entry which is preliminary data.</text>
</comment>
<gene>
    <name evidence="4" type="ORF">GDO78_022192</name>
</gene>
<dbReference type="GO" id="GO:0016787">
    <property type="term" value="F:hydrolase activity"/>
    <property type="evidence" value="ECO:0007669"/>
    <property type="project" value="UniProtKB-KW"/>
</dbReference>
<evidence type="ECO:0000256" key="2">
    <source>
        <dbReference type="ARBA" id="ARBA00022801"/>
    </source>
</evidence>
<evidence type="ECO:0000259" key="3">
    <source>
        <dbReference type="Pfam" id="PF00561"/>
    </source>
</evidence>
<dbReference type="InterPro" id="IPR029058">
    <property type="entry name" value="AB_hydrolase_fold"/>
</dbReference>
<dbReference type="InterPro" id="IPR050266">
    <property type="entry name" value="AB_hydrolase_sf"/>
</dbReference>
<comment type="similarity">
    <text evidence="1">Belongs to the AB hydrolase superfamily.</text>
</comment>
<accession>A0A8J6EGS7</accession>
<keyword evidence="5" id="KW-1185">Reference proteome</keyword>
<protein>
    <recommendedName>
        <fullName evidence="3">AB hydrolase-1 domain-containing protein</fullName>
    </recommendedName>
</protein>
<evidence type="ECO:0000313" key="5">
    <source>
        <dbReference type="Proteomes" id="UP000770717"/>
    </source>
</evidence>
<dbReference type="OrthoDB" id="190201at2759"/>
<evidence type="ECO:0000313" key="4">
    <source>
        <dbReference type="EMBL" id="KAG9468674.1"/>
    </source>
</evidence>
<dbReference type="Pfam" id="PF00561">
    <property type="entry name" value="Abhydrolase_1"/>
    <property type="match status" value="1"/>
</dbReference>
<dbReference type="AlphaFoldDB" id="A0A8J6EGS7"/>